<keyword evidence="1" id="KW-1133">Transmembrane helix</keyword>
<evidence type="ECO:0000313" key="3">
    <source>
        <dbReference type="Proteomes" id="UP000587527"/>
    </source>
</evidence>
<evidence type="ECO:0000256" key="1">
    <source>
        <dbReference type="SAM" id="Phobius"/>
    </source>
</evidence>
<keyword evidence="1" id="KW-0812">Transmembrane</keyword>
<organism evidence="2 3">
    <name type="scientific">Allocatelliglobosispora scoriae</name>
    <dbReference type="NCBI Taxonomy" id="643052"/>
    <lineage>
        <taxon>Bacteria</taxon>
        <taxon>Bacillati</taxon>
        <taxon>Actinomycetota</taxon>
        <taxon>Actinomycetes</taxon>
        <taxon>Micromonosporales</taxon>
        <taxon>Micromonosporaceae</taxon>
        <taxon>Allocatelliglobosispora</taxon>
    </lineage>
</organism>
<protein>
    <submittedName>
        <fullName evidence="2">Uncharacterized protein</fullName>
    </submittedName>
</protein>
<dbReference type="AlphaFoldDB" id="A0A841BRZ4"/>
<accession>A0A841BRZ4</accession>
<feature type="transmembrane region" description="Helical" evidence="1">
    <location>
        <begin position="83"/>
        <end position="105"/>
    </location>
</feature>
<reference evidence="2 3" key="1">
    <citation type="submission" date="2020-08" db="EMBL/GenBank/DDBJ databases">
        <title>Sequencing the genomes of 1000 actinobacteria strains.</title>
        <authorList>
            <person name="Klenk H.-P."/>
        </authorList>
    </citation>
    <scope>NUCLEOTIDE SEQUENCE [LARGE SCALE GENOMIC DNA]</scope>
    <source>
        <strain evidence="2 3">DSM 45362</strain>
    </source>
</reference>
<sequence>MRDIQNWIAFIMAVLGAAMVVGGAGVILFRALKTVSSATPEEPVGIDLDTEPTAPVGSKPARTASFFRRVWRSAQALDSADRLIAWGIVLLVLAALAAGAIGFNVQLGVGNK</sequence>
<comment type="caution">
    <text evidence="2">The sequence shown here is derived from an EMBL/GenBank/DDBJ whole genome shotgun (WGS) entry which is preliminary data.</text>
</comment>
<gene>
    <name evidence="2" type="ORF">F4553_003545</name>
</gene>
<proteinExistence type="predicted"/>
<keyword evidence="3" id="KW-1185">Reference proteome</keyword>
<dbReference type="RefSeq" id="WP_184837358.1">
    <property type="nucleotide sequence ID" value="NZ_JACHMN010000002.1"/>
</dbReference>
<name>A0A841BRZ4_9ACTN</name>
<feature type="transmembrane region" description="Helical" evidence="1">
    <location>
        <begin position="7"/>
        <end position="29"/>
    </location>
</feature>
<keyword evidence="1" id="KW-0472">Membrane</keyword>
<dbReference type="Proteomes" id="UP000587527">
    <property type="component" value="Unassembled WGS sequence"/>
</dbReference>
<evidence type="ECO:0000313" key="2">
    <source>
        <dbReference type="EMBL" id="MBB5870166.1"/>
    </source>
</evidence>
<dbReference type="EMBL" id="JACHMN010000002">
    <property type="protein sequence ID" value="MBB5870166.1"/>
    <property type="molecule type" value="Genomic_DNA"/>
</dbReference>